<protein>
    <submittedName>
        <fullName evidence="1">HAT family dimerization domain-containing protein</fullName>
    </submittedName>
</protein>
<sequence>MSIFRLHLLVHSLIPRQIPHAFQQRLSAEKMPTLAYTFPAFEAMTNALETQKLDHSELASIVDKGLDKLGSYRERVPTVPAYTLAMLSSFNGCSVPGR</sequence>
<dbReference type="GeneID" id="59352406"/>
<evidence type="ECO:0000313" key="2">
    <source>
        <dbReference type="Proteomes" id="UP000636479"/>
    </source>
</evidence>
<keyword evidence="2" id="KW-1185">Reference proteome</keyword>
<dbReference type="OrthoDB" id="3172935at2759"/>
<accession>A0A8H6RZH5</accession>
<reference evidence="1" key="1">
    <citation type="submission" date="2020-05" db="EMBL/GenBank/DDBJ databases">
        <title>Mycena genomes resolve the evolution of fungal bioluminescence.</title>
        <authorList>
            <person name="Tsai I.J."/>
        </authorList>
    </citation>
    <scope>NUCLEOTIDE SEQUENCE</scope>
    <source>
        <strain evidence="1">171206Taipei</strain>
    </source>
</reference>
<comment type="caution">
    <text evidence="1">The sequence shown here is derived from an EMBL/GenBank/DDBJ whole genome shotgun (WGS) entry which is preliminary data.</text>
</comment>
<evidence type="ECO:0000313" key="1">
    <source>
        <dbReference type="EMBL" id="KAF7289717.1"/>
    </source>
</evidence>
<name>A0A8H6RZH5_9AGAR</name>
<dbReference type="AlphaFoldDB" id="A0A8H6RZH5"/>
<organism evidence="1 2">
    <name type="scientific">Mycena indigotica</name>
    <dbReference type="NCBI Taxonomy" id="2126181"/>
    <lineage>
        <taxon>Eukaryota</taxon>
        <taxon>Fungi</taxon>
        <taxon>Dikarya</taxon>
        <taxon>Basidiomycota</taxon>
        <taxon>Agaricomycotina</taxon>
        <taxon>Agaricomycetes</taxon>
        <taxon>Agaricomycetidae</taxon>
        <taxon>Agaricales</taxon>
        <taxon>Marasmiineae</taxon>
        <taxon>Mycenaceae</taxon>
        <taxon>Mycena</taxon>
    </lineage>
</organism>
<dbReference type="EMBL" id="JACAZF010000016">
    <property type="protein sequence ID" value="KAF7289717.1"/>
    <property type="molecule type" value="Genomic_DNA"/>
</dbReference>
<dbReference type="RefSeq" id="XP_037213446.1">
    <property type="nucleotide sequence ID" value="XM_037369890.1"/>
</dbReference>
<proteinExistence type="predicted"/>
<gene>
    <name evidence="1" type="ORF">MIND_01344900</name>
</gene>
<dbReference type="Proteomes" id="UP000636479">
    <property type="component" value="Unassembled WGS sequence"/>
</dbReference>